<reference evidence="2" key="1">
    <citation type="journal article" date="2014" name="Proc. Natl. Acad. Sci. U.S.A.">
        <title>Extensive sampling of basidiomycete genomes demonstrates inadequacy of the white-rot/brown-rot paradigm for wood decay fungi.</title>
        <authorList>
            <person name="Riley R."/>
            <person name="Salamov A.A."/>
            <person name="Brown D.W."/>
            <person name="Nagy L.G."/>
            <person name="Floudas D."/>
            <person name="Held B.W."/>
            <person name="Levasseur A."/>
            <person name="Lombard V."/>
            <person name="Morin E."/>
            <person name="Otillar R."/>
            <person name="Lindquist E.A."/>
            <person name="Sun H."/>
            <person name="LaButti K.M."/>
            <person name="Schmutz J."/>
            <person name="Jabbour D."/>
            <person name="Luo H."/>
            <person name="Baker S.E."/>
            <person name="Pisabarro A.G."/>
            <person name="Walton J.D."/>
            <person name="Blanchette R.A."/>
            <person name="Henrissat B."/>
            <person name="Martin F."/>
            <person name="Cullen D."/>
            <person name="Hibbett D.S."/>
            <person name="Grigoriev I.V."/>
        </authorList>
    </citation>
    <scope>NUCLEOTIDE SEQUENCE [LARGE SCALE GENOMIC DNA]</scope>
    <source>
        <strain evidence="2">CBS 339.88</strain>
    </source>
</reference>
<keyword evidence="2" id="KW-1185">Reference proteome</keyword>
<dbReference type="AlphaFoldDB" id="A0A067S2Y0"/>
<evidence type="ECO:0000313" key="1">
    <source>
        <dbReference type="EMBL" id="KDR65136.1"/>
    </source>
</evidence>
<dbReference type="Proteomes" id="UP000027222">
    <property type="component" value="Unassembled WGS sequence"/>
</dbReference>
<accession>A0A067S2Y0</accession>
<name>A0A067S2Y0_GALM3</name>
<organism evidence="1 2">
    <name type="scientific">Galerina marginata (strain CBS 339.88)</name>
    <dbReference type="NCBI Taxonomy" id="685588"/>
    <lineage>
        <taxon>Eukaryota</taxon>
        <taxon>Fungi</taxon>
        <taxon>Dikarya</taxon>
        <taxon>Basidiomycota</taxon>
        <taxon>Agaricomycotina</taxon>
        <taxon>Agaricomycetes</taxon>
        <taxon>Agaricomycetidae</taxon>
        <taxon>Agaricales</taxon>
        <taxon>Agaricineae</taxon>
        <taxon>Strophariaceae</taxon>
        <taxon>Galerina</taxon>
    </lineage>
</organism>
<gene>
    <name evidence="1" type="ORF">GALMADRAFT_162475</name>
</gene>
<dbReference type="HOGENOM" id="CLU_2867809_0_0_1"/>
<dbReference type="EMBL" id="KL142504">
    <property type="protein sequence ID" value="KDR65136.1"/>
    <property type="molecule type" value="Genomic_DNA"/>
</dbReference>
<sequence length="67" mass="7445">MVLMTFHAPGFQSLKAEDATVVNNGLHTWFPEFKGPKYTFVKTLGDSKAVSDLGGSKPLETLRQYQI</sequence>
<evidence type="ECO:0000313" key="2">
    <source>
        <dbReference type="Proteomes" id="UP000027222"/>
    </source>
</evidence>
<protein>
    <submittedName>
        <fullName evidence="1">Uncharacterized protein</fullName>
    </submittedName>
</protein>
<proteinExistence type="predicted"/>